<dbReference type="AlphaFoldDB" id="A0A6N0NY05"/>
<reference evidence="1 2" key="1">
    <citation type="submission" date="2020-02" db="EMBL/GenBank/DDBJ databases">
        <title>Comparative genome analysis reveals the metabolism and evolution of the thermophilic archaeal genus Metallosphaera.</title>
        <authorList>
            <person name="Jiang C."/>
        </authorList>
    </citation>
    <scope>NUCLEOTIDE SEQUENCE [LARGE SCALE GENOMIC DNA]</scope>
    <source>
        <strain evidence="1 2">Ric-A</strain>
    </source>
</reference>
<gene>
    <name evidence="1" type="ORF">GWK48_06065</name>
</gene>
<dbReference type="Proteomes" id="UP000509301">
    <property type="component" value="Chromosome"/>
</dbReference>
<keyword evidence="2" id="KW-1185">Reference proteome</keyword>
<protein>
    <submittedName>
        <fullName evidence="1">Uncharacterized protein</fullName>
    </submittedName>
</protein>
<accession>A0A6N0NY05</accession>
<sequence length="85" mass="9947">METDGFGERILDFVESVESDDSYVKVEGDVVRVRRQMLKYSQTRTFFEGLMEEEISQMPCQATKEECERATEKLIEALRAYRRVG</sequence>
<dbReference type="RefSeq" id="WP_174630554.1">
    <property type="nucleotide sequence ID" value="NZ_CP049074.1"/>
</dbReference>
<dbReference type="KEGG" id="mten:GWK48_06065"/>
<name>A0A6N0NY05_9CREN</name>
<proteinExistence type="predicted"/>
<dbReference type="EMBL" id="CP049074">
    <property type="protein sequence ID" value="QKR00001.1"/>
    <property type="molecule type" value="Genomic_DNA"/>
</dbReference>
<organism evidence="1 2">
    <name type="scientific">Metallosphaera tengchongensis</name>
    <dbReference type="NCBI Taxonomy" id="1532350"/>
    <lineage>
        <taxon>Archaea</taxon>
        <taxon>Thermoproteota</taxon>
        <taxon>Thermoprotei</taxon>
        <taxon>Sulfolobales</taxon>
        <taxon>Sulfolobaceae</taxon>
        <taxon>Metallosphaera</taxon>
    </lineage>
</organism>
<evidence type="ECO:0000313" key="1">
    <source>
        <dbReference type="EMBL" id="QKR00001.1"/>
    </source>
</evidence>
<evidence type="ECO:0000313" key="2">
    <source>
        <dbReference type="Proteomes" id="UP000509301"/>
    </source>
</evidence>
<dbReference type="GeneID" id="55641497"/>